<protein>
    <recommendedName>
        <fullName evidence="1">ISXO2-like transposase domain-containing protein</fullName>
    </recommendedName>
</protein>
<keyword evidence="3" id="KW-1185">Reference proteome</keyword>
<dbReference type="AlphaFoldDB" id="A0A3M7QGV6"/>
<dbReference type="PANTHER" id="PTHR47163">
    <property type="entry name" value="DDE_TNP_IS1595 DOMAIN-CONTAINING PROTEIN"/>
    <property type="match status" value="1"/>
</dbReference>
<dbReference type="InterPro" id="IPR024445">
    <property type="entry name" value="Tnp_ISXO2-like"/>
</dbReference>
<sequence length="311" mass="36109">MENENDEKKNFNKLVDLGLIFAVQKCTKENCSKKAQNMNLTTRKRYKDSKNCLLTWRWKDLKRPQIWSFGLAERKNLAKNENGKGYFEVVPNREAQTLLEIIYDKVLDETTIMSDCWSSYEKISKLKDYTHLTVNHTYNFLDPNTGACTNPKYFRPGYNLSDFENLYKTRNDIKHDVEEFVQLDEPEENDINCYDVEEADIESIFGSLKGSEYGSEFGDDNNEEESNDVEVEIFSVDSVEELNRLKNYESDDESYPHSETITIKESDFFEVSEAICRLNLNPTKKKLEKLSKIASEAPIAIGHIICDQLVT</sequence>
<comment type="caution">
    <text evidence="2">The sequence shown here is derived from an EMBL/GenBank/DDBJ whole genome shotgun (WGS) entry which is preliminary data.</text>
</comment>
<gene>
    <name evidence="2" type="ORF">BpHYR1_025304</name>
</gene>
<accession>A0A3M7QGV6</accession>
<dbReference type="Pfam" id="PF12762">
    <property type="entry name" value="DDE_Tnp_IS1595"/>
    <property type="match status" value="1"/>
</dbReference>
<proteinExistence type="predicted"/>
<name>A0A3M7QGV6_BRAPC</name>
<dbReference type="EMBL" id="REGN01006138">
    <property type="protein sequence ID" value="RNA10667.1"/>
    <property type="molecule type" value="Genomic_DNA"/>
</dbReference>
<evidence type="ECO:0000313" key="2">
    <source>
        <dbReference type="EMBL" id="RNA10667.1"/>
    </source>
</evidence>
<reference evidence="2 3" key="1">
    <citation type="journal article" date="2018" name="Sci. Rep.">
        <title>Genomic signatures of local adaptation to the degree of environmental predictability in rotifers.</title>
        <authorList>
            <person name="Franch-Gras L."/>
            <person name="Hahn C."/>
            <person name="Garcia-Roger E.M."/>
            <person name="Carmona M.J."/>
            <person name="Serra M."/>
            <person name="Gomez A."/>
        </authorList>
    </citation>
    <scope>NUCLEOTIDE SEQUENCE [LARGE SCALE GENOMIC DNA]</scope>
    <source>
        <strain evidence="2">HYR1</strain>
    </source>
</reference>
<dbReference type="InterPro" id="IPR053164">
    <property type="entry name" value="IS1016-like_transposase"/>
</dbReference>
<evidence type="ECO:0000313" key="3">
    <source>
        <dbReference type="Proteomes" id="UP000276133"/>
    </source>
</evidence>
<dbReference type="Proteomes" id="UP000276133">
    <property type="component" value="Unassembled WGS sequence"/>
</dbReference>
<dbReference type="OrthoDB" id="5862080at2759"/>
<dbReference type="PANTHER" id="PTHR47163:SF2">
    <property type="entry name" value="SI:DKEY-17M8.2"/>
    <property type="match status" value="1"/>
</dbReference>
<evidence type="ECO:0000259" key="1">
    <source>
        <dbReference type="Pfam" id="PF12762"/>
    </source>
</evidence>
<feature type="domain" description="ISXO2-like transposase" evidence="1">
    <location>
        <begin position="69"/>
        <end position="138"/>
    </location>
</feature>
<organism evidence="2 3">
    <name type="scientific">Brachionus plicatilis</name>
    <name type="common">Marine rotifer</name>
    <name type="synonym">Brachionus muelleri</name>
    <dbReference type="NCBI Taxonomy" id="10195"/>
    <lineage>
        <taxon>Eukaryota</taxon>
        <taxon>Metazoa</taxon>
        <taxon>Spiralia</taxon>
        <taxon>Gnathifera</taxon>
        <taxon>Rotifera</taxon>
        <taxon>Eurotatoria</taxon>
        <taxon>Monogononta</taxon>
        <taxon>Pseudotrocha</taxon>
        <taxon>Ploima</taxon>
        <taxon>Brachionidae</taxon>
        <taxon>Brachionus</taxon>
    </lineage>
</organism>